<dbReference type="HOGENOM" id="CLU_051139_0_0_6"/>
<dbReference type="EMBL" id="CM001475">
    <property type="protein sequence ID" value="EIC28464.1"/>
    <property type="molecule type" value="Genomic_DNA"/>
</dbReference>
<organism evidence="1 2">
    <name type="scientific">Methylomicrobium album BG8</name>
    <dbReference type="NCBI Taxonomy" id="686340"/>
    <lineage>
        <taxon>Bacteria</taxon>
        <taxon>Pseudomonadati</taxon>
        <taxon>Pseudomonadota</taxon>
        <taxon>Gammaproteobacteria</taxon>
        <taxon>Methylococcales</taxon>
        <taxon>Methylococcaceae</taxon>
        <taxon>Methylomicrobium</taxon>
    </lineage>
</organism>
<sequence length="380" mass="42315">MLATLLIQSLAQAEEDWLARSQHILERLEGQPRPAWLNSNTHQAEANLQALELVNASKFKALAAMPDGLATQPQGKPVRVMFVSFSLGDAVLKGIFEEASGQEDVLLVFRGPKPGQKLPGFFADLKALLKDIDPVPNIVIDPTRFQKWKVTTVPEIVVEAQGRALLRVKGVTSLDWVKSRQNTGRQGDLGRFGEVYDIAEIDLLEAIKSRLATLDGPRLKQQAMARFWQKRQFEVLPASREDRDRTIDLTVTAPRDLIAPNGNLIIRAGHTVNPLDQMAFGLCLIVFDATQPAQLDTIRQLSCRDQNARILYLATQLSREDGWEGLKSLETTLDAPVYLLTPDVRQRFQLQQVPAVVEQAGNRIVVRERRVIKPAGGARS</sequence>
<keyword evidence="2" id="KW-1185">Reference proteome</keyword>
<proteinExistence type="predicted"/>
<reference evidence="1 2" key="1">
    <citation type="journal article" date="2013" name="Genome Announc.">
        <title>Genome Sequence of the Obligate Gammaproteobacterial Methanotroph Methylomicrobium album Strain BG8.</title>
        <authorList>
            <person name="Kits K.D."/>
            <person name="Kalyuzhnaya M.G."/>
            <person name="Klotz M.G."/>
            <person name="Jetten M.S."/>
            <person name="Op den Camp H.J."/>
            <person name="Vuilleumier S."/>
            <person name="Bringel F."/>
            <person name="Dispirito A.A."/>
            <person name="Murrell J.C."/>
            <person name="Bruce D."/>
            <person name="Cheng J.F."/>
            <person name="Copeland A."/>
            <person name="Goodwin L."/>
            <person name="Hauser L."/>
            <person name="Lajus A."/>
            <person name="Land M.L."/>
            <person name="Lapidus A."/>
            <person name="Lucas S."/>
            <person name="Medigue C."/>
            <person name="Pitluck S."/>
            <person name="Woyke T."/>
            <person name="Zeytun A."/>
            <person name="Stein L.Y."/>
        </authorList>
    </citation>
    <scope>NUCLEOTIDE SEQUENCE [LARGE SCALE GENOMIC DNA]</scope>
    <source>
        <strain evidence="1 2">BG8</strain>
    </source>
</reference>
<dbReference type="STRING" id="686340.Metal_0619"/>
<gene>
    <name evidence="1" type="ORF">Metal_0619</name>
</gene>
<dbReference type="Pfam" id="PF09673">
    <property type="entry name" value="TrbC_Ftype"/>
    <property type="match status" value="1"/>
</dbReference>
<name>H8GPK2_METAL</name>
<dbReference type="AlphaFoldDB" id="H8GPK2"/>
<dbReference type="Proteomes" id="UP000005090">
    <property type="component" value="Chromosome"/>
</dbReference>
<evidence type="ECO:0000313" key="1">
    <source>
        <dbReference type="EMBL" id="EIC28464.1"/>
    </source>
</evidence>
<protein>
    <submittedName>
        <fullName evidence="1">Type-F conjugative transfer system pilin assembly protein</fullName>
    </submittedName>
</protein>
<dbReference type="InterPro" id="IPR019106">
    <property type="entry name" value="T4SS_TrbC"/>
</dbReference>
<accession>H8GPK2</accession>
<evidence type="ECO:0000313" key="2">
    <source>
        <dbReference type="Proteomes" id="UP000005090"/>
    </source>
</evidence>
<dbReference type="eggNOG" id="ENOG502ZA0P">
    <property type="taxonomic scope" value="Bacteria"/>
</dbReference>